<keyword evidence="5" id="KW-1185">Reference proteome</keyword>
<feature type="signal peptide" evidence="2">
    <location>
        <begin position="1"/>
        <end position="19"/>
    </location>
</feature>
<sequence>MRVHPFLVLIASVFVISCADDVVKKNSTPSGFNNTTATNNPDSNNRASNNALNNSNNTQTNTSNNLTLNNPDPEFCGNGVLDEGEACDPAIQSGAGVCPSSCQTQDACLQLELRGSAEACTAQCVATIIAQCASGDGCCAAGCTFETDNDCSPTCGNGVVDAGETCDGNCPSQCTPSSTCATASLAGSAASCTAICTETQITQCSSGDGCCPAGCTFANDNDCSCTPRTCTANQCGTIDNGCGGTVNCGGCGAGEACTNNTCVATGTGFPVGSACTSHSQCSGNTPNCITDPDFHQGYCSANCQFDNDCPSGSHCGYKDQNGLGVCLKNCTNNSDCRTNYSCHNDDASQDNSRECAPYGAGSRAIGSSCTGVYQCSGGDDALCLRGTSWPGGYCSLECTSIIFLGDSCPSGNRCYTEFSQDGFCVEECTFNSECRQNEGYQCLEGFTIISDPYNACLK</sequence>
<evidence type="ECO:0000256" key="2">
    <source>
        <dbReference type="SAM" id="SignalP"/>
    </source>
</evidence>
<feature type="region of interest" description="Disordered" evidence="1">
    <location>
        <begin position="29"/>
        <end position="69"/>
    </location>
</feature>
<accession>A0A5B8XPZ4</accession>
<dbReference type="PROSITE" id="PS50214">
    <property type="entry name" value="DISINTEGRIN_2"/>
    <property type="match status" value="1"/>
</dbReference>
<dbReference type="PROSITE" id="PS51257">
    <property type="entry name" value="PROKAR_LIPOPROTEIN"/>
    <property type="match status" value="1"/>
</dbReference>
<evidence type="ECO:0000313" key="4">
    <source>
        <dbReference type="EMBL" id="QED27962.1"/>
    </source>
</evidence>
<dbReference type="OrthoDB" id="5513188at2"/>
<feature type="compositionally biased region" description="Polar residues" evidence="1">
    <location>
        <begin position="29"/>
        <end position="38"/>
    </location>
</feature>
<dbReference type="RefSeq" id="WP_146959970.1">
    <property type="nucleotide sequence ID" value="NZ_CP042467.1"/>
</dbReference>
<proteinExistence type="predicted"/>
<dbReference type="InterPro" id="IPR001762">
    <property type="entry name" value="Disintegrin_dom"/>
</dbReference>
<keyword evidence="2" id="KW-0732">Signal</keyword>
<dbReference type="AlphaFoldDB" id="A0A5B8XPZ4"/>
<dbReference type="KEGG" id="bbae:FRD01_12085"/>
<organism evidence="4 5">
    <name type="scientific">Microvenator marinus</name>
    <dbReference type="NCBI Taxonomy" id="2600177"/>
    <lineage>
        <taxon>Bacteria</taxon>
        <taxon>Deltaproteobacteria</taxon>
        <taxon>Bradymonadales</taxon>
        <taxon>Microvenatoraceae</taxon>
        <taxon>Microvenator</taxon>
    </lineage>
</organism>
<name>A0A5B8XPZ4_9DELT</name>
<feature type="compositionally biased region" description="Low complexity" evidence="1">
    <location>
        <begin position="39"/>
        <end position="69"/>
    </location>
</feature>
<evidence type="ECO:0000259" key="3">
    <source>
        <dbReference type="PROSITE" id="PS50214"/>
    </source>
</evidence>
<gene>
    <name evidence="4" type="ORF">FRD01_12085</name>
</gene>
<feature type="chain" id="PRO_5022871584" description="Disintegrin domain-containing protein" evidence="2">
    <location>
        <begin position="20"/>
        <end position="458"/>
    </location>
</feature>
<evidence type="ECO:0000256" key="1">
    <source>
        <dbReference type="SAM" id="MobiDB-lite"/>
    </source>
</evidence>
<protein>
    <recommendedName>
        <fullName evidence="3">Disintegrin domain-containing protein</fullName>
    </recommendedName>
</protein>
<dbReference type="Proteomes" id="UP000321595">
    <property type="component" value="Chromosome"/>
</dbReference>
<reference evidence="4 5" key="1">
    <citation type="submission" date="2019-08" db="EMBL/GenBank/DDBJ databases">
        <authorList>
            <person name="Liang Q."/>
        </authorList>
    </citation>
    <scope>NUCLEOTIDE SEQUENCE [LARGE SCALE GENOMIC DNA]</scope>
    <source>
        <strain evidence="4 5">V1718</strain>
    </source>
</reference>
<feature type="domain" description="Disintegrin" evidence="3">
    <location>
        <begin position="152"/>
        <end position="248"/>
    </location>
</feature>
<dbReference type="EMBL" id="CP042467">
    <property type="protein sequence ID" value="QED27962.1"/>
    <property type="molecule type" value="Genomic_DNA"/>
</dbReference>
<evidence type="ECO:0000313" key="5">
    <source>
        <dbReference type="Proteomes" id="UP000321595"/>
    </source>
</evidence>